<sequence>MKLHDSVIGGLLICFGLWVVWTSSSFPKLTGQPIGPGTFPVILGVATVLGGIGIGVQGLRNGGPLMQLASGWRSAERIASAMVLIIGTALLAMNFETIGFPIGGSILLIALFATSGKRHPVWIGLAVGFIFMLHILLSGVLQVPLPAGPLKGLI</sequence>
<feature type="transmembrane region" description="Helical" evidence="1">
    <location>
        <begin position="98"/>
        <end position="114"/>
    </location>
</feature>
<feature type="transmembrane region" description="Helical" evidence="1">
    <location>
        <begin position="38"/>
        <end position="56"/>
    </location>
</feature>
<dbReference type="InterPro" id="IPR009936">
    <property type="entry name" value="DUF1468"/>
</dbReference>
<reference evidence="3" key="1">
    <citation type="submission" date="2023-02" db="EMBL/GenBank/DDBJ databases">
        <title>Description of Roseinatronobacter alkalisoli sp. nov., an alkaliphilic bacerium isolated from soda soil.</title>
        <authorList>
            <person name="Wei W."/>
        </authorList>
    </citation>
    <scope>NUCLEOTIDE SEQUENCE</scope>
    <source>
        <strain evidence="3">HJB301</strain>
    </source>
</reference>
<protein>
    <submittedName>
        <fullName evidence="3">Tripartite tricarboxylate transporter TctB family protein</fullName>
    </submittedName>
</protein>
<feature type="transmembrane region" description="Helical" evidence="1">
    <location>
        <begin position="7"/>
        <end position="26"/>
    </location>
</feature>
<feature type="domain" description="DUF1468" evidence="2">
    <location>
        <begin position="7"/>
        <end position="146"/>
    </location>
</feature>
<evidence type="ECO:0000259" key="2">
    <source>
        <dbReference type="Pfam" id="PF07331"/>
    </source>
</evidence>
<keyword evidence="1" id="KW-1133">Transmembrane helix</keyword>
<feature type="transmembrane region" description="Helical" evidence="1">
    <location>
        <begin position="77"/>
        <end position="92"/>
    </location>
</feature>
<dbReference type="EMBL" id="JAQZSM010000005">
    <property type="protein sequence ID" value="MDD7971013.1"/>
    <property type="molecule type" value="Genomic_DNA"/>
</dbReference>
<keyword evidence="1" id="KW-0472">Membrane</keyword>
<proteinExistence type="predicted"/>
<dbReference type="Pfam" id="PF07331">
    <property type="entry name" value="TctB"/>
    <property type="match status" value="1"/>
</dbReference>
<feature type="transmembrane region" description="Helical" evidence="1">
    <location>
        <begin position="121"/>
        <end position="141"/>
    </location>
</feature>
<evidence type="ECO:0000313" key="4">
    <source>
        <dbReference type="Proteomes" id="UP001431784"/>
    </source>
</evidence>
<dbReference type="Proteomes" id="UP001431784">
    <property type="component" value="Unassembled WGS sequence"/>
</dbReference>
<keyword evidence="1" id="KW-0812">Transmembrane</keyword>
<name>A0ABT5TAQ5_9RHOB</name>
<evidence type="ECO:0000256" key="1">
    <source>
        <dbReference type="SAM" id="Phobius"/>
    </source>
</evidence>
<comment type="caution">
    <text evidence="3">The sequence shown here is derived from an EMBL/GenBank/DDBJ whole genome shotgun (WGS) entry which is preliminary data.</text>
</comment>
<keyword evidence="4" id="KW-1185">Reference proteome</keyword>
<dbReference type="RefSeq" id="WP_274351700.1">
    <property type="nucleotide sequence ID" value="NZ_JAQZSM010000005.1"/>
</dbReference>
<organism evidence="3 4">
    <name type="scientific">Roseinatronobacter alkalisoli</name>
    <dbReference type="NCBI Taxonomy" id="3028235"/>
    <lineage>
        <taxon>Bacteria</taxon>
        <taxon>Pseudomonadati</taxon>
        <taxon>Pseudomonadota</taxon>
        <taxon>Alphaproteobacteria</taxon>
        <taxon>Rhodobacterales</taxon>
        <taxon>Paracoccaceae</taxon>
        <taxon>Roseinatronobacter</taxon>
    </lineage>
</organism>
<gene>
    <name evidence="3" type="ORF">PUT78_07870</name>
</gene>
<accession>A0ABT5TAQ5</accession>
<evidence type="ECO:0000313" key="3">
    <source>
        <dbReference type="EMBL" id="MDD7971013.1"/>
    </source>
</evidence>